<comment type="similarity">
    <text evidence="1">Belongs to the TIM50 family.</text>
</comment>
<keyword evidence="1" id="KW-0653">Protein transport</keyword>
<evidence type="ECO:0000259" key="3">
    <source>
        <dbReference type="PROSITE" id="PS50969"/>
    </source>
</evidence>
<name>A0A0S4JJI6_BODSA</name>
<dbReference type="PANTHER" id="PTHR12210">
    <property type="entry name" value="DULLARD PROTEIN PHOSPHATASE"/>
    <property type="match status" value="1"/>
</dbReference>
<dbReference type="OMA" id="NESTFRC"/>
<gene>
    <name evidence="4" type="ORF">BSAL_22075</name>
</gene>
<keyword evidence="1" id="KW-0813">Transport</keyword>
<organism evidence="4 5">
    <name type="scientific">Bodo saltans</name>
    <name type="common">Flagellated protozoan</name>
    <dbReference type="NCBI Taxonomy" id="75058"/>
    <lineage>
        <taxon>Eukaryota</taxon>
        <taxon>Discoba</taxon>
        <taxon>Euglenozoa</taxon>
        <taxon>Kinetoplastea</taxon>
        <taxon>Metakinetoplastina</taxon>
        <taxon>Eubodonida</taxon>
        <taxon>Bodonidae</taxon>
        <taxon>Bodo</taxon>
    </lineage>
</organism>
<dbReference type="InterPro" id="IPR023214">
    <property type="entry name" value="HAD_sf"/>
</dbReference>
<dbReference type="EMBL" id="CYKH01001749">
    <property type="protein sequence ID" value="CUG89563.1"/>
    <property type="molecule type" value="Genomic_DNA"/>
</dbReference>
<evidence type="ECO:0000256" key="2">
    <source>
        <dbReference type="SAM" id="MobiDB-lite"/>
    </source>
</evidence>
<keyword evidence="1" id="KW-0811">Translocation</keyword>
<dbReference type="InterPro" id="IPR036412">
    <property type="entry name" value="HAD-like_sf"/>
</dbReference>
<dbReference type="VEuPathDB" id="TriTrypDB:BSAL_22075"/>
<dbReference type="InterPro" id="IPR004274">
    <property type="entry name" value="FCP1_dom"/>
</dbReference>
<evidence type="ECO:0000313" key="5">
    <source>
        <dbReference type="Proteomes" id="UP000051952"/>
    </source>
</evidence>
<accession>A0A0S4JJI6</accession>
<protein>
    <recommendedName>
        <fullName evidence="1">Mitochondrial import inner membrane translocase subunit TIM50</fullName>
    </recommendedName>
</protein>
<dbReference type="SUPFAM" id="SSF56784">
    <property type="entry name" value="HAD-like"/>
    <property type="match status" value="1"/>
</dbReference>
<dbReference type="GO" id="GO:0005744">
    <property type="term" value="C:TIM23 mitochondrial import inner membrane translocase complex"/>
    <property type="evidence" value="ECO:0007669"/>
    <property type="project" value="UniProtKB-UniRule"/>
</dbReference>
<evidence type="ECO:0000256" key="1">
    <source>
        <dbReference type="RuleBase" id="RU365079"/>
    </source>
</evidence>
<feature type="compositionally biased region" description="Basic and acidic residues" evidence="2">
    <location>
        <begin position="352"/>
        <end position="361"/>
    </location>
</feature>
<evidence type="ECO:0000313" key="4">
    <source>
        <dbReference type="EMBL" id="CUG89563.1"/>
    </source>
</evidence>
<feature type="region of interest" description="Disordered" evidence="2">
    <location>
        <begin position="352"/>
        <end position="375"/>
    </location>
</feature>
<dbReference type="CDD" id="cd07521">
    <property type="entry name" value="HAD_FCP1-like"/>
    <property type="match status" value="1"/>
</dbReference>
<comment type="subcellular location">
    <subcellularLocation>
        <location evidence="1">Mitochondrion inner membrane</location>
        <topology evidence="1">Single-pass membrane protein</topology>
    </subcellularLocation>
</comment>
<feature type="compositionally biased region" description="Polar residues" evidence="2">
    <location>
        <begin position="364"/>
        <end position="375"/>
    </location>
</feature>
<dbReference type="PROSITE" id="PS50969">
    <property type="entry name" value="FCP1"/>
    <property type="match status" value="1"/>
</dbReference>
<comment type="subunit">
    <text evidence="1">Component of the TIM23 complex.</text>
</comment>
<keyword evidence="1" id="KW-0809">Transit peptide</keyword>
<proteinExistence type="inferred from homology"/>
<dbReference type="AlphaFoldDB" id="A0A0S4JJI6"/>
<dbReference type="SMART" id="SM00577">
    <property type="entry name" value="CPDc"/>
    <property type="match status" value="1"/>
</dbReference>
<keyword evidence="5" id="KW-1185">Reference proteome</keyword>
<sequence length="375" mass="42519">MVLATGLARDHDPHWPLPLPPPLIKLEIDAKKKHTLVLDIDETLLHTVHQERHPQVRHLDNYHVLLRPHVGTFLKEVHELFEVVLWTAGVATYGGAMANVLEQAAGLEKSNYYDAEVLWASLDPTKKDTAEVADNDNVNWYLLSRAQTLTSHNWMKYIPMLGRDEKSVIMIDDNVRSFPLTPRGGVKIGAFDPRENILGSYFGLMQELEVPPERFPHLLDDSAALGEPSVEFYAKHFSRGDNAKAHAIFHGVKEIKRLESDRALLDLLPMLRAVASAETAVGEMDHWRSDDYIMCDNFMENMRNETAARSAVLGTFLPQRRTSGPIPALKQAVHNYPLVQEAKQNMHELWGHSKRQQEGKTRSRSQPRISTKSNL</sequence>
<feature type="domain" description="FCP1 homology" evidence="3">
    <location>
        <begin position="29"/>
        <end position="221"/>
    </location>
</feature>
<comment type="function">
    <text evidence="1">Essential component of the TIM23 complex, a complex that mediates the translocation of transit peptide-containing proteins across the mitochondrial inner membrane.</text>
</comment>
<keyword evidence="1" id="KW-0496">Mitochondrion</keyword>
<reference evidence="5" key="1">
    <citation type="submission" date="2015-09" db="EMBL/GenBank/DDBJ databases">
        <authorList>
            <consortium name="Pathogen Informatics"/>
        </authorList>
    </citation>
    <scope>NUCLEOTIDE SEQUENCE [LARGE SCALE GENOMIC DNA]</scope>
    <source>
        <strain evidence="5">Lake Konstanz</strain>
    </source>
</reference>
<dbReference type="Proteomes" id="UP000051952">
    <property type="component" value="Unassembled WGS sequence"/>
</dbReference>
<dbReference type="InterPro" id="IPR050365">
    <property type="entry name" value="TIM50"/>
</dbReference>
<dbReference type="Gene3D" id="3.40.50.1000">
    <property type="entry name" value="HAD superfamily/HAD-like"/>
    <property type="match status" value="1"/>
</dbReference>
<dbReference type="OrthoDB" id="277011at2759"/>
<dbReference type="GO" id="GO:0015031">
    <property type="term" value="P:protein transport"/>
    <property type="evidence" value="ECO:0007669"/>
    <property type="project" value="UniProtKB-KW"/>
</dbReference>
<dbReference type="Pfam" id="PF03031">
    <property type="entry name" value="NIF"/>
    <property type="match status" value="2"/>
</dbReference>